<evidence type="ECO:0000313" key="1">
    <source>
        <dbReference type="EMBL" id="GGA90676.1"/>
    </source>
</evidence>
<dbReference type="AlphaFoldDB" id="A0A916SC21"/>
<keyword evidence="2" id="KW-1185">Reference proteome</keyword>
<evidence type="ECO:0008006" key="3">
    <source>
        <dbReference type="Google" id="ProtNLM"/>
    </source>
</evidence>
<reference evidence="1" key="2">
    <citation type="submission" date="2020-09" db="EMBL/GenBank/DDBJ databases">
        <authorList>
            <person name="Sun Q."/>
            <person name="Zhou Y."/>
        </authorList>
    </citation>
    <scope>NUCLEOTIDE SEQUENCE</scope>
    <source>
        <strain evidence="1">CGMCC 1.12408</strain>
    </source>
</reference>
<gene>
    <name evidence="1" type="ORF">GCM10008025_36510</name>
</gene>
<comment type="caution">
    <text evidence="1">The sequence shown here is derived from an EMBL/GenBank/DDBJ whole genome shotgun (WGS) entry which is preliminary data.</text>
</comment>
<dbReference type="RefSeq" id="WP_188386113.1">
    <property type="nucleotide sequence ID" value="NZ_BMEY01000027.1"/>
</dbReference>
<dbReference type="EMBL" id="BMEY01000027">
    <property type="protein sequence ID" value="GGA90676.1"/>
    <property type="molecule type" value="Genomic_DNA"/>
</dbReference>
<evidence type="ECO:0000313" key="2">
    <source>
        <dbReference type="Proteomes" id="UP000613512"/>
    </source>
</evidence>
<proteinExistence type="predicted"/>
<sequence length="286" mass="34017">MKIHNTVPYFLSNFTPTEHFINQYHEKYATHFKEYFLYHCKNVDEKKKIAIEKYPEQLNDIKLSNSKIEKIIKQVLLCYKQKYDFDFQKEVHIIVGLYGSNAYTHRQFIPDVTFCLERLSSKDEHLNVIIAHEFGHALHNFLSDQAEINWSKINWNDPLVWLLQEGCATYFSKQVTIAEESVYFSYGYFDREKDWLKFAQDNLTNILTTFIKDYKGQSPTEIFREWFSINGGKHFGYMRLGYYIGYIVVNRLIEKYGVRNAVTLWKEANFSNVIEEILLELVSVEV</sequence>
<name>A0A916SC21_9BACI</name>
<reference evidence="1" key="1">
    <citation type="journal article" date="2014" name="Int. J. Syst. Evol. Microbiol.">
        <title>Complete genome sequence of Corynebacterium casei LMG S-19264T (=DSM 44701T), isolated from a smear-ripened cheese.</title>
        <authorList>
            <consortium name="US DOE Joint Genome Institute (JGI-PGF)"/>
            <person name="Walter F."/>
            <person name="Albersmeier A."/>
            <person name="Kalinowski J."/>
            <person name="Ruckert C."/>
        </authorList>
    </citation>
    <scope>NUCLEOTIDE SEQUENCE</scope>
    <source>
        <strain evidence="1">CGMCC 1.12408</strain>
    </source>
</reference>
<dbReference type="Pfam" id="PF18958">
    <property type="entry name" value="DUF5700"/>
    <property type="match status" value="1"/>
</dbReference>
<organism evidence="1 2">
    <name type="scientific">Ornithinibacillus halotolerans</name>
    <dbReference type="NCBI Taxonomy" id="1274357"/>
    <lineage>
        <taxon>Bacteria</taxon>
        <taxon>Bacillati</taxon>
        <taxon>Bacillota</taxon>
        <taxon>Bacilli</taxon>
        <taxon>Bacillales</taxon>
        <taxon>Bacillaceae</taxon>
        <taxon>Ornithinibacillus</taxon>
    </lineage>
</organism>
<dbReference type="Proteomes" id="UP000613512">
    <property type="component" value="Unassembled WGS sequence"/>
</dbReference>
<accession>A0A916SC21</accession>
<dbReference type="InterPro" id="IPR043754">
    <property type="entry name" value="DUF5700"/>
</dbReference>
<protein>
    <recommendedName>
        <fullName evidence="3">Aminopeptidase</fullName>
    </recommendedName>
</protein>
<dbReference type="SUPFAM" id="SSF55486">
    <property type="entry name" value="Metalloproteases ('zincins'), catalytic domain"/>
    <property type="match status" value="1"/>
</dbReference>